<name>A0ABP7A5X4_9ACTN</name>
<keyword evidence="3" id="KW-1185">Reference proteome</keyword>
<dbReference type="PANTHER" id="PTHR43283:SF7">
    <property type="entry name" value="BETA-LACTAMASE-RELATED DOMAIN-CONTAINING PROTEIN"/>
    <property type="match status" value="1"/>
</dbReference>
<reference evidence="3" key="1">
    <citation type="journal article" date="2019" name="Int. J. Syst. Evol. Microbiol.">
        <title>The Global Catalogue of Microorganisms (GCM) 10K type strain sequencing project: providing services to taxonomists for standard genome sequencing and annotation.</title>
        <authorList>
            <consortium name="The Broad Institute Genomics Platform"/>
            <consortium name="The Broad Institute Genome Sequencing Center for Infectious Disease"/>
            <person name="Wu L."/>
            <person name="Ma J."/>
        </authorList>
    </citation>
    <scope>NUCLEOTIDE SEQUENCE [LARGE SCALE GENOMIC DNA]</scope>
    <source>
        <strain evidence="3">JCM 16929</strain>
    </source>
</reference>
<dbReference type="EMBL" id="BAABAB010000021">
    <property type="protein sequence ID" value="GAA3625552.1"/>
    <property type="molecule type" value="Genomic_DNA"/>
</dbReference>
<dbReference type="SUPFAM" id="SSF56601">
    <property type="entry name" value="beta-lactamase/transpeptidase-like"/>
    <property type="match status" value="1"/>
</dbReference>
<dbReference type="InterPro" id="IPR050789">
    <property type="entry name" value="Diverse_Enzym_Activities"/>
</dbReference>
<feature type="domain" description="Beta-lactamase-related" evidence="1">
    <location>
        <begin position="39"/>
        <end position="302"/>
    </location>
</feature>
<dbReference type="RefSeq" id="WP_344805891.1">
    <property type="nucleotide sequence ID" value="NZ_BAABAB010000021.1"/>
</dbReference>
<dbReference type="InterPro" id="IPR001466">
    <property type="entry name" value="Beta-lactam-related"/>
</dbReference>
<dbReference type="Pfam" id="PF00144">
    <property type="entry name" value="Beta-lactamase"/>
    <property type="match status" value="1"/>
</dbReference>
<protein>
    <recommendedName>
        <fullName evidence="1">Beta-lactamase-related domain-containing protein</fullName>
    </recommendedName>
</protein>
<accession>A0ABP7A5X4</accession>
<evidence type="ECO:0000259" key="1">
    <source>
        <dbReference type="Pfam" id="PF00144"/>
    </source>
</evidence>
<dbReference type="Proteomes" id="UP001501490">
    <property type="component" value="Unassembled WGS sequence"/>
</dbReference>
<evidence type="ECO:0000313" key="3">
    <source>
        <dbReference type="Proteomes" id="UP001501490"/>
    </source>
</evidence>
<proteinExistence type="predicted"/>
<dbReference type="PANTHER" id="PTHR43283">
    <property type="entry name" value="BETA-LACTAMASE-RELATED"/>
    <property type="match status" value="1"/>
</dbReference>
<dbReference type="Gene3D" id="3.40.710.10">
    <property type="entry name" value="DD-peptidase/beta-lactamase superfamily"/>
    <property type="match status" value="1"/>
</dbReference>
<organism evidence="2 3">
    <name type="scientific">Microlunatus ginsengisoli</name>
    <dbReference type="NCBI Taxonomy" id="363863"/>
    <lineage>
        <taxon>Bacteria</taxon>
        <taxon>Bacillati</taxon>
        <taxon>Actinomycetota</taxon>
        <taxon>Actinomycetes</taxon>
        <taxon>Propionibacteriales</taxon>
        <taxon>Propionibacteriaceae</taxon>
        <taxon>Microlunatus</taxon>
    </lineage>
</organism>
<comment type="caution">
    <text evidence="2">The sequence shown here is derived from an EMBL/GenBank/DDBJ whole genome shotgun (WGS) entry which is preliminary data.</text>
</comment>
<sequence>MATDDLPHSTPSAEGVDPAGLEAFLDAIEDAPQIDLHGLVALRHGRVIAEGWWSPYSADRVHLLYSLSKSFTSTAAGLAVAEGLLDLDATVLSYFPELDGEITDPRSRAMKVRHIAAMASGHATETLDRARRADPTNLVRGFLLTPPDQDPGTVFAYNQPCTYTLAAIVQRRSGQSLIDYLRPRLFDPLGIEQALWIEEPPGQDIGFSGLHATTDAIARLGQLYLQRGRWRDRQLLDPAWVDEATSKQVDNPAEENPDWRQGYGFQFWMARHGYRGDGAFGQFCIVLPEVDVVLALTAATEDMQGILDAVWEHVLPAIDAAAPDHDADRRLADRLAAAALPPLSAKAEPDDRQVWDGATFLPGPDAQTEDSPLGQIGIRLTRAGLRHDDSGWLLSITDTGGTLEVPVGSDGWAVDDASGVPVAVSGGWSDPDTFVADVIFLETPHKVRLVCSGPERTLAPLWRTVALHPTSVVQLRGPRPTSAR</sequence>
<gene>
    <name evidence="2" type="ORF">GCM10022236_29860</name>
</gene>
<evidence type="ECO:0000313" key="2">
    <source>
        <dbReference type="EMBL" id="GAA3625552.1"/>
    </source>
</evidence>
<dbReference type="InterPro" id="IPR012338">
    <property type="entry name" value="Beta-lactam/transpept-like"/>
</dbReference>